<dbReference type="RefSeq" id="WP_212013397.1">
    <property type="nucleotide sequence ID" value="NZ_JAAFYZ010000104.1"/>
</dbReference>
<organism evidence="1 2">
    <name type="scientific">Catenulispora pinistramenti</name>
    <dbReference type="NCBI Taxonomy" id="2705254"/>
    <lineage>
        <taxon>Bacteria</taxon>
        <taxon>Bacillati</taxon>
        <taxon>Actinomycetota</taxon>
        <taxon>Actinomycetes</taxon>
        <taxon>Catenulisporales</taxon>
        <taxon>Catenulisporaceae</taxon>
        <taxon>Catenulispora</taxon>
    </lineage>
</organism>
<proteinExistence type="predicted"/>
<reference evidence="1 2" key="1">
    <citation type="submission" date="2020-02" db="EMBL/GenBank/DDBJ databases">
        <title>Acidophilic actinobacteria isolated from forest soil.</title>
        <authorList>
            <person name="Golinska P."/>
        </authorList>
    </citation>
    <scope>NUCLEOTIDE SEQUENCE [LARGE SCALE GENOMIC DNA]</scope>
    <source>
        <strain evidence="1 2">NL8</strain>
    </source>
</reference>
<dbReference type="EMBL" id="JAAFYZ010000104">
    <property type="protein sequence ID" value="MBS2550496.1"/>
    <property type="molecule type" value="Genomic_DNA"/>
</dbReference>
<name>A0ABS5KWP7_9ACTN</name>
<comment type="caution">
    <text evidence="1">The sequence shown here is derived from an EMBL/GenBank/DDBJ whole genome shotgun (WGS) entry which is preliminary data.</text>
</comment>
<evidence type="ECO:0000313" key="1">
    <source>
        <dbReference type="EMBL" id="MBS2550496.1"/>
    </source>
</evidence>
<accession>A0ABS5KWP7</accession>
<evidence type="ECO:0000313" key="2">
    <source>
        <dbReference type="Proteomes" id="UP000730482"/>
    </source>
</evidence>
<protein>
    <submittedName>
        <fullName evidence="1">Uncharacterized protein</fullName>
    </submittedName>
</protein>
<keyword evidence="2" id="KW-1185">Reference proteome</keyword>
<gene>
    <name evidence="1" type="ORF">KGQ19_26855</name>
</gene>
<sequence length="213" mass="22851">MGLRTWFRRKSKHTTTIKGENMAASVKNLEITLAADGGTSVYQTIRQTQAFLDDTDLLAEAVPSLSRLLSLVKIGDKRAVAAILAETEPGPALAEELDDLIEAMASGYGREVKKPARGKAAVDPLTRLDVVVERAEQMRESVVYLLASALDTATGGDAKKAKTALTNLDLPERLISALLDTPVADEPETAEPVAEFDLKKINNLPVKGVKVTA</sequence>
<dbReference type="Proteomes" id="UP000730482">
    <property type="component" value="Unassembled WGS sequence"/>
</dbReference>